<dbReference type="InterPro" id="IPR052709">
    <property type="entry name" value="Transposase-MT_Hybrid"/>
</dbReference>
<evidence type="ECO:0000313" key="2">
    <source>
        <dbReference type="EMBL" id="GBL72707.1"/>
    </source>
</evidence>
<organism evidence="2 3">
    <name type="scientific">Araneus ventricosus</name>
    <name type="common">Orbweaver spider</name>
    <name type="synonym">Epeira ventricosa</name>
    <dbReference type="NCBI Taxonomy" id="182803"/>
    <lineage>
        <taxon>Eukaryota</taxon>
        <taxon>Metazoa</taxon>
        <taxon>Ecdysozoa</taxon>
        <taxon>Arthropoda</taxon>
        <taxon>Chelicerata</taxon>
        <taxon>Arachnida</taxon>
        <taxon>Araneae</taxon>
        <taxon>Araneomorphae</taxon>
        <taxon>Entelegynae</taxon>
        <taxon>Araneoidea</taxon>
        <taxon>Araneidae</taxon>
        <taxon>Araneus</taxon>
    </lineage>
</organism>
<evidence type="ECO:0000313" key="3">
    <source>
        <dbReference type="Proteomes" id="UP000499080"/>
    </source>
</evidence>
<comment type="caution">
    <text evidence="2">The sequence shown here is derived from an EMBL/GenBank/DDBJ whole genome shotgun (WGS) entry which is preliminary data.</text>
</comment>
<dbReference type="OrthoDB" id="6428254at2759"/>
<proteinExistence type="predicted"/>
<dbReference type="PANTHER" id="PTHR46060">
    <property type="entry name" value="MARINER MOS1 TRANSPOSASE-LIKE PROTEIN"/>
    <property type="match status" value="1"/>
</dbReference>
<gene>
    <name evidence="2" type="ORF">AVEN_127944_1</name>
</gene>
<feature type="compositionally biased region" description="Polar residues" evidence="1">
    <location>
        <begin position="67"/>
        <end position="85"/>
    </location>
</feature>
<dbReference type="Proteomes" id="UP000499080">
    <property type="component" value="Unassembled WGS sequence"/>
</dbReference>
<protein>
    <recommendedName>
        <fullName evidence="4">Mos1 transposase HTH domain-containing protein</fullName>
    </recommendedName>
</protein>
<feature type="region of interest" description="Disordered" evidence="1">
    <location>
        <begin position="50"/>
        <end position="85"/>
    </location>
</feature>
<keyword evidence="3" id="KW-1185">Reference proteome</keyword>
<dbReference type="PANTHER" id="PTHR46060:SF1">
    <property type="entry name" value="MARINER MOS1 TRANSPOSASE-LIKE PROTEIN"/>
    <property type="match status" value="1"/>
</dbReference>
<evidence type="ECO:0000256" key="1">
    <source>
        <dbReference type="SAM" id="MobiDB-lite"/>
    </source>
</evidence>
<dbReference type="AlphaFoldDB" id="A0A4Y1ZZI1"/>
<accession>A0A4Y1ZZI1</accession>
<reference evidence="2 3" key="1">
    <citation type="journal article" date="2019" name="Sci. Rep.">
        <title>Orb-weaving spider Araneus ventricosus genome elucidates the spidroin gene catalogue.</title>
        <authorList>
            <person name="Kono N."/>
            <person name="Nakamura H."/>
            <person name="Ohtoshi R."/>
            <person name="Moran D.A.P."/>
            <person name="Shinohara A."/>
            <person name="Yoshida Y."/>
            <person name="Fujiwara M."/>
            <person name="Mori M."/>
            <person name="Tomita M."/>
            <person name="Arakawa K."/>
        </authorList>
    </citation>
    <scope>NUCLEOTIDE SEQUENCE [LARGE SCALE GENOMIC DNA]</scope>
</reference>
<evidence type="ECO:0008006" key="4">
    <source>
        <dbReference type="Google" id="ProtNLM"/>
    </source>
</evidence>
<sequence length="85" mass="9542">MEKNEFHAVIKHFYLKRLTPKDIKAELDEVHGTYSPAFATVYNWVNEFKRGPTSTNDENRSGRPVEVTSSGMTFGPSSISFGGDD</sequence>
<name>A0A4Y1ZZI1_ARAVE</name>
<dbReference type="EMBL" id="BGPR01000002">
    <property type="protein sequence ID" value="GBL72707.1"/>
    <property type="molecule type" value="Genomic_DNA"/>
</dbReference>